<dbReference type="PANTHER" id="PTHR12948">
    <property type="entry name" value="NEDD8 ULTIMATE BUSTER-1 BS4 PROTEIN"/>
    <property type="match status" value="1"/>
</dbReference>
<sequence>MAKLKIAGIWKGDLEGELEQWTIPKLRGGGKAIELLSQLGVKNNAKSLATRVSIDEGKSLVAEEERSRRLTRVNLDAELKKQVELSSWPVLKELAAAAALVERHADGSVPLEDFDIELEDQNGEKIRFGSETDRRAMMMGLMLHANAKKLIRRQLYKDALEVLTMGENLYLGWQMTYNDIITEYFVSGNLICHRTLFLFAIPKSLRAHEEFILIDCARFTSDVMIKSISVVGGADGTSPSKMRV</sequence>
<comment type="caution">
    <text evidence="1">The sequence shown here is derived from an EMBL/GenBank/DDBJ whole genome shotgun (WGS) entry which is preliminary data.</text>
</comment>
<dbReference type="Proteomes" id="UP000827721">
    <property type="component" value="Unassembled WGS sequence"/>
</dbReference>
<dbReference type="InterPro" id="IPR039749">
    <property type="entry name" value="NUB1"/>
</dbReference>
<gene>
    <name evidence="1" type="ORF">JRO89_XS03G0283000</name>
</gene>
<evidence type="ECO:0000313" key="1">
    <source>
        <dbReference type="EMBL" id="KAH7574327.1"/>
    </source>
</evidence>
<organism evidence="1 2">
    <name type="scientific">Xanthoceras sorbifolium</name>
    <dbReference type="NCBI Taxonomy" id="99658"/>
    <lineage>
        <taxon>Eukaryota</taxon>
        <taxon>Viridiplantae</taxon>
        <taxon>Streptophyta</taxon>
        <taxon>Embryophyta</taxon>
        <taxon>Tracheophyta</taxon>
        <taxon>Spermatophyta</taxon>
        <taxon>Magnoliopsida</taxon>
        <taxon>eudicotyledons</taxon>
        <taxon>Gunneridae</taxon>
        <taxon>Pentapetalae</taxon>
        <taxon>rosids</taxon>
        <taxon>malvids</taxon>
        <taxon>Sapindales</taxon>
        <taxon>Sapindaceae</taxon>
        <taxon>Xanthoceroideae</taxon>
        <taxon>Xanthoceras</taxon>
    </lineage>
</organism>
<accession>A0ABQ8ICE9</accession>
<keyword evidence="2" id="KW-1185">Reference proteome</keyword>
<dbReference type="EMBL" id="JAFEMO010000003">
    <property type="protein sequence ID" value="KAH7574327.1"/>
    <property type="molecule type" value="Genomic_DNA"/>
</dbReference>
<dbReference type="PANTHER" id="PTHR12948:SF3">
    <property type="entry name" value="NEDD8 ULTIMATE BUSTER 1"/>
    <property type="match status" value="1"/>
</dbReference>
<evidence type="ECO:0000313" key="2">
    <source>
        <dbReference type="Proteomes" id="UP000827721"/>
    </source>
</evidence>
<proteinExistence type="predicted"/>
<protein>
    <submittedName>
        <fullName evidence="1">Uncharacterized protein</fullName>
    </submittedName>
</protein>
<reference evidence="1 2" key="1">
    <citation type="submission" date="2021-02" db="EMBL/GenBank/DDBJ databases">
        <title>Plant Genome Project.</title>
        <authorList>
            <person name="Zhang R.-G."/>
        </authorList>
    </citation>
    <scope>NUCLEOTIDE SEQUENCE [LARGE SCALE GENOMIC DNA]</scope>
    <source>
        <tissue evidence="1">Leaves</tissue>
    </source>
</reference>
<name>A0ABQ8ICE9_9ROSI</name>